<dbReference type="InterPro" id="IPR050121">
    <property type="entry name" value="Cytochrome_P450_monoxygenase"/>
</dbReference>
<proteinExistence type="inferred from homology"/>
<evidence type="ECO:0000313" key="12">
    <source>
        <dbReference type="EMBL" id="OCH96535.1"/>
    </source>
</evidence>
<evidence type="ECO:0000256" key="7">
    <source>
        <dbReference type="ARBA" id="ARBA00023004"/>
    </source>
</evidence>
<keyword evidence="8 10" id="KW-0503">Monooxygenase</keyword>
<evidence type="ECO:0000256" key="6">
    <source>
        <dbReference type="ARBA" id="ARBA00023002"/>
    </source>
</evidence>
<dbReference type="InterPro" id="IPR036396">
    <property type="entry name" value="Cyt_P450_sf"/>
</dbReference>
<gene>
    <name evidence="12" type="ORF">OBBRIDRAFT_809040</name>
</gene>
<evidence type="ECO:0000313" key="13">
    <source>
        <dbReference type="Proteomes" id="UP000250043"/>
    </source>
</evidence>
<dbReference type="EMBL" id="KV722330">
    <property type="protein sequence ID" value="OCH96535.1"/>
    <property type="molecule type" value="Genomic_DNA"/>
</dbReference>
<feature type="transmembrane region" description="Helical" evidence="11">
    <location>
        <begin position="6"/>
        <end position="23"/>
    </location>
</feature>
<dbReference type="PANTHER" id="PTHR24305">
    <property type="entry name" value="CYTOCHROME P450"/>
    <property type="match status" value="1"/>
</dbReference>
<dbReference type="SUPFAM" id="SSF48264">
    <property type="entry name" value="Cytochrome P450"/>
    <property type="match status" value="1"/>
</dbReference>
<comment type="pathway">
    <text evidence="2">Secondary metabolite biosynthesis.</text>
</comment>
<keyword evidence="4 9" id="KW-0349">Heme</keyword>
<dbReference type="PRINTS" id="PR00385">
    <property type="entry name" value="P450"/>
</dbReference>
<dbReference type="Pfam" id="PF00067">
    <property type="entry name" value="p450"/>
    <property type="match status" value="1"/>
</dbReference>
<evidence type="ECO:0000256" key="5">
    <source>
        <dbReference type="ARBA" id="ARBA00022723"/>
    </source>
</evidence>
<evidence type="ECO:0000256" key="4">
    <source>
        <dbReference type="ARBA" id="ARBA00022617"/>
    </source>
</evidence>
<dbReference type="GO" id="GO:0020037">
    <property type="term" value="F:heme binding"/>
    <property type="evidence" value="ECO:0007669"/>
    <property type="project" value="InterPro"/>
</dbReference>
<dbReference type="OrthoDB" id="1470350at2759"/>
<dbReference type="PRINTS" id="PR00463">
    <property type="entry name" value="EP450I"/>
</dbReference>
<protein>
    <submittedName>
        <fullName evidence="12">Cytochrome P450</fullName>
    </submittedName>
</protein>
<dbReference type="PROSITE" id="PS00086">
    <property type="entry name" value="CYTOCHROME_P450"/>
    <property type="match status" value="1"/>
</dbReference>
<evidence type="ECO:0000256" key="2">
    <source>
        <dbReference type="ARBA" id="ARBA00005179"/>
    </source>
</evidence>
<feature type="transmembrane region" description="Helical" evidence="11">
    <location>
        <begin position="299"/>
        <end position="323"/>
    </location>
</feature>
<name>A0A8E2DVA5_9APHY</name>
<dbReference type="InterPro" id="IPR002401">
    <property type="entry name" value="Cyt_P450_E_grp-I"/>
</dbReference>
<evidence type="ECO:0000256" key="9">
    <source>
        <dbReference type="PIRSR" id="PIRSR602401-1"/>
    </source>
</evidence>
<evidence type="ECO:0000256" key="1">
    <source>
        <dbReference type="ARBA" id="ARBA00001971"/>
    </source>
</evidence>
<dbReference type="GO" id="GO:0005506">
    <property type="term" value="F:iron ion binding"/>
    <property type="evidence" value="ECO:0007669"/>
    <property type="project" value="InterPro"/>
</dbReference>
<dbReference type="PROSITE" id="PS00018">
    <property type="entry name" value="EF_HAND_1"/>
    <property type="match status" value="1"/>
</dbReference>
<dbReference type="Gene3D" id="1.10.630.10">
    <property type="entry name" value="Cytochrome P450"/>
    <property type="match status" value="1"/>
</dbReference>
<keyword evidence="5 9" id="KW-0479">Metal-binding</keyword>
<evidence type="ECO:0000256" key="10">
    <source>
        <dbReference type="RuleBase" id="RU000461"/>
    </source>
</evidence>
<keyword evidence="11" id="KW-0812">Transmembrane</keyword>
<reference evidence="12 13" key="1">
    <citation type="submission" date="2016-07" db="EMBL/GenBank/DDBJ databases">
        <title>Draft genome of the white-rot fungus Obba rivulosa 3A-2.</title>
        <authorList>
            <consortium name="DOE Joint Genome Institute"/>
            <person name="Miettinen O."/>
            <person name="Riley R."/>
            <person name="Acob R."/>
            <person name="Barry K."/>
            <person name="Cullen D."/>
            <person name="De Vries R."/>
            <person name="Hainaut M."/>
            <person name="Hatakka A."/>
            <person name="Henrissat B."/>
            <person name="Hilden K."/>
            <person name="Kuo R."/>
            <person name="Labutti K."/>
            <person name="Lipzen A."/>
            <person name="Makela M.R."/>
            <person name="Sandor L."/>
            <person name="Spatafora J.W."/>
            <person name="Grigoriev I.V."/>
            <person name="Hibbett D.S."/>
        </authorList>
    </citation>
    <scope>NUCLEOTIDE SEQUENCE [LARGE SCALE GENOMIC DNA]</scope>
    <source>
        <strain evidence="12 13">3A-2</strain>
    </source>
</reference>
<dbReference type="AlphaFoldDB" id="A0A8E2DVA5"/>
<keyword evidence="6 10" id="KW-0560">Oxidoreductase</keyword>
<accession>A0A8E2DVA5</accession>
<evidence type="ECO:0000256" key="11">
    <source>
        <dbReference type="SAM" id="Phobius"/>
    </source>
</evidence>
<keyword evidence="11" id="KW-0472">Membrane</keyword>
<sequence length="499" mass="57650">MLDYVKIALALIAFYVFKTYLGYRRAIKSIHDHPGYRSFYYTANRLLRKRIPGVVTGDQTFHYYKYDDFERYGWDILSAVTVAPKVRAAFIVANTITESRTAFRKPVEKYDVLAFFGKNVVITEGEEWKRQRRITTPLFSERNNRFVWEETVRIMEELFDSWGDKKRIVLDDAIDLCISIALHVIAAAGFGHRFSWDTEAVVPPGHQVPFKDALHIVSRDLFFKLMFPEWFLKWAPIKKIRVFSTAFADFQKYMIEMIEDRKREGIEGRSDLFSNLVGAATGDEDGSNKLTFDEVTGNIFIFLFAGWTTAYTLAFALALLALYPDEQEQLYQHIRAALPTGGNPVMFYETLRLFPPVAGLPKVCEADTVLQASNPAGDKLPVFIRKGTRVWISTAALHYHPQHWEDPHAFKPSRFLGNWPREAFMPFSGGLRACLGRRFSELEGIVVLTMLISRYKVEIKEESRFFGETFEQRKKRILSATSFITLTPDRIPLQFVRRS</sequence>
<evidence type="ECO:0000256" key="8">
    <source>
        <dbReference type="ARBA" id="ARBA00023033"/>
    </source>
</evidence>
<dbReference type="Proteomes" id="UP000250043">
    <property type="component" value="Unassembled WGS sequence"/>
</dbReference>
<feature type="binding site" description="axial binding residue" evidence="9">
    <location>
        <position position="434"/>
    </location>
    <ligand>
        <name>heme</name>
        <dbReference type="ChEBI" id="CHEBI:30413"/>
    </ligand>
    <ligandPart>
        <name>Fe</name>
        <dbReference type="ChEBI" id="CHEBI:18248"/>
    </ligandPart>
</feature>
<keyword evidence="7 9" id="KW-0408">Iron</keyword>
<organism evidence="12 13">
    <name type="scientific">Obba rivulosa</name>
    <dbReference type="NCBI Taxonomy" id="1052685"/>
    <lineage>
        <taxon>Eukaryota</taxon>
        <taxon>Fungi</taxon>
        <taxon>Dikarya</taxon>
        <taxon>Basidiomycota</taxon>
        <taxon>Agaricomycotina</taxon>
        <taxon>Agaricomycetes</taxon>
        <taxon>Polyporales</taxon>
        <taxon>Gelatoporiaceae</taxon>
        <taxon>Obba</taxon>
    </lineage>
</organism>
<comment type="cofactor">
    <cofactor evidence="1 9">
        <name>heme</name>
        <dbReference type="ChEBI" id="CHEBI:30413"/>
    </cofactor>
</comment>
<keyword evidence="11" id="KW-1133">Transmembrane helix</keyword>
<keyword evidence="13" id="KW-1185">Reference proteome</keyword>
<dbReference type="GO" id="GO:0016705">
    <property type="term" value="F:oxidoreductase activity, acting on paired donors, with incorporation or reduction of molecular oxygen"/>
    <property type="evidence" value="ECO:0007669"/>
    <property type="project" value="InterPro"/>
</dbReference>
<dbReference type="InterPro" id="IPR001128">
    <property type="entry name" value="Cyt_P450"/>
</dbReference>
<dbReference type="GO" id="GO:0004497">
    <property type="term" value="F:monooxygenase activity"/>
    <property type="evidence" value="ECO:0007669"/>
    <property type="project" value="UniProtKB-KW"/>
</dbReference>
<dbReference type="InterPro" id="IPR018247">
    <property type="entry name" value="EF_Hand_1_Ca_BS"/>
</dbReference>
<dbReference type="InterPro" id="IPR017972">
    <property type="entry name" value="Cyt_P450_CS"/>
</dbReference>
<dbReference type="PANTHER" id="PTHR24305:SF166">
    <property type="entry name" value="CYTOCHROME P450 12A4, MITOCHONDRIAL-RELATED"/>
    <property type="match status" value="1"/>
</dbReference>
<comment type="similarity">
    <text evidence="3 10">Belongs to the cytochrome P450 family.</text>
</comment>
<evidence type="ECO:0000256" key="3">
    <source>
        <dbReference type="ARBA" id="ARBA00010617"/>
    </source>
</evidence>